<dbReference type="Pfam" id="PF04081">
    <property type="entry name" value="DNA_pol_delta_4"/>
    <property type="match status" value="1"/>
</dbReference>
<dbReference type="PANTHER" id="PTHR14303">
    <property type="entry name" value="DNA POLYMERASE DELTA SUBUNIT 4"/>
    <property type="match status" value="1"/>
</dbReference>
<dbReference type="EMBL" id="QKYT01000044">
    <property type="protein sequence ID" value="RIA96494.1"/>
    <property type="molecule type" value="Genomic_DNA"/>
</dbReference>
<feature type="compositionally biased region" description="Basic and acidic residues" evidence="1">
    <location>
        <begin position="66"/>
        <end position="75"/>
    </location>
</feature>
<dbReference type="PANTHER" id="PTHR14303:SF0">
    <property type="entry name" value="DNA POLYMERASE DELTA SUBUNIT 4"/>
    <property type="match status" value="1"/>
</dbReference>
<dbReference type="GO" id="GO:0003887">
    <property type="term" value="F:DNA-directed DNA polymerase activity"/>
    <property type="evidence" value="ECO:0007669"/>
    <property type="project" value="TreeGrafter"/>
</dbReference>
<feature type="compositionally biased region" description="Acidic residues" evidence="1">
    <location>
        <begin position="76"/>
        <end position="90"/>
    </location>
</feature>
<dbReference type="Proteomes" id="UP000265703">
    <property type="component" value="Unassembled WGS sequence"/>
</dbReference>
<comment type="caution">
    <text evidence="2">The sequence shown here is derived from an EMBL/GenBank/DDBJ whole genome shotgun (WGS) entry which is preliminary data.</text>
</comment>
<dbReference type="InterPro" id="IPR007218">
    <property type="entry name" value="DNA_pol_delta_4"/>
</dbReference>
<dbReference type="GO" id="GO:0006261">
    <property type="term" value="P:DNA-templated DNA replication"/>
    <property type="evidence" value="ECO:0007669"/>
    <property type="project" value="TreeGrafter"/>
</dbReference>
<proteinExistence type="predicted"/>
<evidence type="ECO:0000313" key="2">
    <source>
        <dbReference type="EMBL" id="RIA96494.1"/>
    </source>
</evidence>
<organism evidence="2 3">
    <name type="scientific">Glomus cerebriforme</name>
    <dbReference type="NCBI Taxonomy" id="658196"/>
    <lineage>
        <taxon>Eukaryota</taxon>
        <taxon>Fungi</taxon>
        <taxon>Fungi incertae sedis</taxon>
        <taxon>Mucoromycota</taxon>
        <taxon>Glomeromycotina</taxon>
        <taxon>Glomeromycetes</taxon>
        <taxon>Glomerales</taxon>
        <taxon>Glomeraceae</taxon>
        <taxon>Glomus</taxon>
    </lineage>
</organism>
<dbReference type="GO" id="GO:0043625">
    <property type="term" value="C:delta DNA polymerase complex"/>
    <property type="evidence" value="ECO:0007669"/>
    <property type="project" value="TreeGrafter"/>
</dbReference>
<accession>A0A397TNQ6</accession>
<reference evidence="2 3" key="1">
    <citation type="submission" date="2018-06" db="EMBL/GenBank/DDBJ databases">
        <title>Comparative genomics reveals the genomic features of Rhizophagus irregularis, R. cerebriforme, R. diaphanum and Gigaspora rosea, and their symbiotic lifestyle signature.</title>
        <authorList>
            <person name="Morin E."/>
            <person name="San Clemente H."/>
            <person name="Chen E.C.H."/>
            <person name="De La Providencia I."/>
            <person name="Hainaut M."/>
            <person name="Kuo A."/>
            <person name="Kohler A."/>
            <person name="Murat C."/>
            <person name="Tang N."/>
            <person name="Roy S."/>
            <person name="Loubradou J."/>
            <person name="Henrissat B."/>
            <person name="Grigoriev I.V."/>
            <person name="Corradi N."/>
            <person name="Roux C."/>
            <person name="Martin F.M."/>
        </authorList>
    </citation>
    <scope>NUCLEOTIDE SEQUENCE [LARGE SCALE GENOMIC DNA]</scope>
    <source>
        <strain evidence="2 3">DAOM 227022</strain>
    </source>
</reference>
<sequence length="192" mass="22183">MSKKLVQQKLSVIFTSTKRGKAEKDELKKKLKQTIETIESEEQSIIVVKEESPKSSTLTFVRQKGHASDRQKISDESESENEIFDQDEDNDVSRETSLPNVNSEPEELSRDRVNIRSKLTFHEEDYTPMDKLLHSFDLNYKFGSNVGLTRLARWERAHRLGLNPPEEVKNVLTSEAIRQNLKLNESVFYGKV</sequence>
<dbReference type="OrthoDB" id="337486at2759"/>
<dbReference type="GO" id="GO:0000731">
    <property type="term" value="P:DNA synthesis involved in DNA repair"/>
    <property type="evidence" value="ECO:0007669"/>
    <property type="project" value="InterPro"/>
</dbReference>
<protein>
    <submittedName>
        <fullName evidence="2">DNA polymerase delta, subunit 4-domain-containing protein</fullName>
    </submittedName>
</protein>
<name>A0A397TNQ6_9GLOM</name>
<evidence type="ECO:0000256" key="1">
    <source>
        <dbReference type="SAM" id="MobiDB-lite"/>
    </source>
</evidence>
<dbReference type="STRING" id="658196.A0A397TNQ6"/>
<evidence type="ECO:0000313" key="3">
    <source>
        <dbReference type="Proteomes" id="UP000265703"/>
    </source>
</evidence>
<keyword evidence="3" id="KW-1185">Reference proteome</keyword>
<dbReference type="AlphaFoldDB" id="A0A397TNQ6"/>
<gene>
    <name evidence="2" type="ORF">C1645_802385</name>
</gene>
<feature type="region of interest" description="Disordered" evidence="1">
    <location>
        <begin position="52"/>
        <end position="109"/>
    </location>
</feature>